<dbReference type="GO" id="GO:0010181">
    <property type="term" value="F:FMN binding"/>
    <property type="evidence" value="ECO:0007669"/>
    <property type="project" value="InterPro"/>
</dbReference>
<organism evidence="1 2">
    <name type="scientific">Bacillus pumilus</name>
    <name type="common">Bacillus mesentericus</name>
    <dbReference type="NCBI Taxonomy" id="1408"/>
    <lineage>
        <taxon>Bacteria</taxon>
        <taxon>Bacillati</taxon>
        <taxon>Bacillota</taxon>
        <taxon>Bacilli</taxon>
        <taxon>Bacillales</taxon>
        <taxon>Bacillaceae</taxon>
        <taxon>Bacillus</taxon>
    </lineage>
</organism>
<dbReference type="RefSeq" id="WP_309415859.1">
    <property type="nucleotide sequence ID" value="NZ_CP187659.1"/>
</dbReference>
<accession>A0AAE3WLY3</accession>
<dbReference type="AlphaFoldDB" id="A0AAE3WLY3"/>
<proteinExistence type="predicted"/>
<sequence length="118" mass="12949">MIVYFYSLTGNVRRFIAKIDLGGQAREIKTGEVVEESFVLVTPTYDFGQPPATVSEWLKDNGDLMVGVAASGNRNWGDGFGAAADVIAELYDVPVIVKFELAGTEEDVRQFTERVKAL</sequence>
<dbReference type="PANTHER" id="PTHR37297">
    <property type="entry name" value="PROTEIN NRDI"/>
    <property type="match status" value="1"/>
</dbReference>
<protein>
    <submittedName>
        <fullName evidence="1">Class Ib ribonucleoside-diphosphate reductase assembly flavoprotein NrdI</fullName>
    </submittedName>
</protein>
<reference evidence="1" key="1">
    <citation type="submission" date="2019-07" db="EMBL/GenBank/DDBJ databases">
        <title>Phylogenomic Reclassification of ATCC Bacillus Strains and Various Taxa within the Genus Bacillus.</title>
        <authorList>
            <person name="Riojas M.A."/>
            <person name="Frank A.M."/>
            <person name="Fenn S.L."/>
            <person name="King S."/>
            <person name="Brower S."/>
            <person name="Hazbon M.H."/>
        </authorList>
    </citation>
    <scope>NUCLEOTIDE SEQUENCE</scope>
    <source>
        <strain evidence="1">ATCC 27142</strain>
    </source>
</reference>
<dbReference type="Pfam" id="PF07972">
    <property type="entry name" value="Flavodoxin_NdrI"/>
    <property type="match status" value="1"/>
</dbReference>
<dbReference type="InterPro" id="IPR029039">
    <property type="entry name" value="Flavoprotein-like_sf"/>
</dbReference>
<dbReference type="InterPro" id="IPR004465">
    <property type="entry name" value="RNR_NrdI"/>
</dbReference>
<dbReference type="PANTHER" id="PTHR37297:SF1">
    <property type="entry name" value="PROTEIN NRDI"/>
    <property type="match status" value="1"/>
</dbReference>
<dbReference type="NCBIfam" id="TIGR00333">
    <property type="entry name" value="nrdI"/>
    <property type="match status" value="1"/>
</dbReference>
<comment type="caution">
    <text evidence="1">The sequence shown here is derived from an EMBL/GenBank/DDBJ whole genome shotgun (WGS) entry which is preliminary data.</text>
</comment>
<evidence type="ECO:0000313" key="1">
    <source>
        <dbReference type="EMBL" id="MDR4250745.1"/>
    </source>
</evidence>
<dbReference type="PIRSF" id="PIRSF005087">
    <property type="entry name" value="NrdI"/>
    <property type="match status" value="1"/>
</dbReference>
<gene>
    <name evidence="1" type="primary">nrdI</name>
    <name evidence="1" type="ORF">FO508_10370</name>
</gene>
<dbReference type="Proteomes" id="UP001182042">
    <property type="component" value="Unassembled WGS sequence"/>
</dbReference>
<name>A0AAE3WLY3_BACPU</name>
<dbReference type="EMBL" id="VKQA01000002">
    <property type="protein sequence ID" value="MDR4250745.1"/>
    <property type="molecule type" value="Genomic_DNA"/>
</dbReference>
<dbReference type="Gene3D" id="3.40.50.360">
    <property type="match status" value="1"/>
</dbReference>
<evidence type="ECO:0000313" key="2">
    <source>
        <dbReference type="Proteomes" id="UP001182042"/>
    </source>
</evidence>
<dbReference type="SUPFAM" id="SSF52218">
    <property type="entry name" value="Flavoproteins"/>
    <property type="match status" value="1"/>
</dbReference>